<dbReference type="PANTHER" id="PTHR45528">
    <property type="entry name" value="SENSOR HISTIDINE KINASE CPXA"/>
    <property type="match status" value="1"/>
</dbReference>
<keyword evidence="4" id="KW-1003">Cell membrane</keyword>
<feature type="transmembrane region" description="Helical" evidence="14">
    <location>
        <begin position="7"/>
        <end position="31"/>
    </location>
</feature>
<dbReference type="CDD" id="cd00075">
    <property type="entry name" value="HATPase"/>
    <property type="match status" value="1"/>
</dbReference>
<evidence type="ECO:0000256" key="3">
    <source>
        <dbReference type="ARBA" id="ARBA00012438"/>
    </source>
</evidence>
<dbReference type="InterPro" id="IPR003594">
    <property type="entry name" value="HATPase_dom"/>
</dbReference>
<dbReference type="CDD" id="cd00082">
    <property type="entry name" value="HisKA"/>
    <property type="match status" value="1"/>
</dbReference>
<dbReference type="Pfam" id="PF02518">
    <property type="entry name" value="HATPase_c"/>
    <property type="match status" value="1"/>
</dbReference>
<evidence type="ECO:0000256" key="13">
    <source>
        <dbReference type="ARBA" id="ARBA00023136"/>
    </source>
</evidence>
<feature type="domain" description="Histidine kinase" evidence="15">
    <location>
        <begin position="252"/>
        <end position="465"/>
    </location>
</feature>
<protein>
    <recommendedName>
        <fullName evidence="3">histidine kinase</fullName>
        <ecNumber evidence="3">2.7.13.3</ecNumber>
    </recommendedName>
</protein>
<keyword evidence="5" id="KW-0597">Phosphoprotein</keyword>
<dbReference type="AlphaFoldDB" id="A0A3E2TS18"/>
<dbReference type="InterPro" id="IPR036890">
    <property type="entry name" value="HATPase_C_sf"/>
</dbReference>
<proteinExistence type="predicted"/>
<dbReference type="EC" id="2.7.13.3" evidence="3"/>
<dbReference type="EMBL" id="QVEP01000004">
    <property type="protein sequence ID" value="RGB81690.1"/>
    <property type="molecule type" value="Genomic_DNA"/>
</dbReference>
<evidence type="ECO:0000256" key="6">
    <source>
        <dbReference type="ARBA" id="ARBA00022679"/>
    </source>
</evidence>
<evidence type="ECO:0000256" key="10">
    <source>
        <dbReference type="ARBA" id="ARBA00022840"/>
    </source>
</evidence>
<dbReference type="SUPFAM" id="SSF47384">
    <property type="entry name" value="Homodimeric domain of signal transducing histidine kinase"/>
    <property type="match status" value="1"/>
</dbReference>
<dbReference type="PANTHER" id="PTHR45528:SF1">
    <property type="entry name" value="SENSOR HISTIDINE KINASE CPXA"/>
    <property type="match status" value="1"/>
</dbReference>
<dbReference type="PROSITE" id="PS50109">
    <property type="entry name" value="HIS_KIN"/>
    <property type="match status" value="1"/>
</dbReference>
<keyword evidence="7 14" id="KW-0812">Transmembrane</keyword>
<keyword evidence="6" id="KW-0808">Transferase</keyword>
<sequence>MKFKYKVMLYMTAFLSFFYVVSACLLIFVSFQMSLNKEKANALNAYRMIQNMLLVSNDMNQKAYTYTLSQLASQNDSMWKGIRLKQTGSGTLYYENGYLPYHLNDEDIRTMKTEECCLIRYIQTEDGQYIQVSGLVETGSVPLSLEVSQDVTQVYTARETQLQIYKVILAFVLTAGSVSALLIAEKLTKPIRQLSDVSKKITDGNLSIRADIHSGDEIELLARDFNRMTDTIEDNMHQMADAMKRQEEFMGSFAHELKTPMTSIIGYADLMRSQALDEEEQQEAAEYIFSEGRRLESLSLKLLDLLVLKKKDFELRPTNLQTVIEGAVHTALPSMADKNISLKGRYDDGFCLMESDLVKSLIINLIDNAKKTIDDSGNILVVGRLTEEGCLITVADTGRGMKPEELSRITEAFYRVDKSRSRAQGGAGLGLALCQAIAELHHGQLIFESTPGKGTVVKAVLNGGRTKCE</sequence>
<reference evidence="17 18" key="1">
    <citation type="submission" date="2018-08" db="EMBL/GenBank/DDBJ databases">
        <title>A genome reference for cultivated species of the human gut microbiota.</title>
        <authorList>
            <person name="Zou Y."/>
            <person name="Xue W."/>
            <person name="Luo G."/>
        </authorList>
    </citation>
    <scope>NUCLEOTIDE SEQUENCE [LARGE SCALE GENOMIC DNA]</scope>
    <source>
        <strain evidence="17 18">AF45-17</strain>
    </source>
</reference>
<evidence type="ECO:0000256" key="11">
    <source>
        <dbReference type="ARBA" id="ARBA00022989"/>
    </source>
</evidence>
<keyword evidence="8" id="KW-0547">Nucleotide-binding</keyword>
<dbReference type="SMART" id="SM00388">
    <property type="entry name" value="HisKA"/>
    <property type="match status" value="1"/>
</dbReference>
<evidence type="ECO:0000313" key="18">
    <source>
        <dbReference type="Proteomes" id="UP000260773"/>
    </source>
</evidence>
<evidence type="ECO:0000259" key="16">
    <source>
        <dbReference type="PROSITE" id="PS50885"/>
    </source>
</evidence>
<evidence type="ECO:0000256" key="2">
    <source>
        <dbReference type="ARBA" id="ARBA00004651"/>
    </source>
</evidence>
<keyword evidence="12" id="KW-0902">Two-component regulatory system</keyword>
<dbReference type="SUPFAM" id="SSF158472">
    <property type="entry name" value="HAMP domain-like"/>
    <property type="match status" value="1"/>
</dbReference>
<evidence type="ECO:0000259" key="15">
    <source>
        <dbReference type="PROSITE" id="PS50109"/>
    </source>
</evidence>
<dbReference type="InterPro" id="IPR003660">
    <property type="entry name" value="HAMP_dom"/>
</dbReference>
<dbReference type="InterPro" id="IPR036097">
    <property type="entry name" value="HisK_dim/P_sf"/>
</dbReference>
<comment type="caution">
    <text evidence="17">The sequence shown here is derived from an EMBL/GenBank/DDBJ whole genome shotgun (WGS) entry which is preliminary data.</text>
</comment>
<evidence type="ECO:0000256" key="1">
    <source>
        <dbReference type="ARBA" id="ARBA00000085"/>
    </source>
</evidence>
<dbReference type="InterPro" id="IPR050398">
    <property type="entry name" value="HssS/ArlS-like"/>
</dbReference>
<evidence type="ECO:0000256" key="8">
    <source>
        <dbReference type="ARBA" id="ARBA00022741"/>
    </source>
</evidence>
<comment type="subcellular location">
    <subcellularLocation>
        <location evidence="2">Cell membrane</location>
        <topology evidence="2">Multi-pass membrane protein</topology>
    </subcellularLocation>
</comment>
<dbReference type="PROSITE" id="PS50885">
    <property type="entry name" value="HAMP"/>
    <property type="match status" value="1"/>
</dbReference>
<evidence type="ECO:0000256" key="7">
    <source>
        <dbReference type="ARBA" id="ARBA00022692"/>
    </source>
</evidence>
<evidence type="ECO:0000256" key="5">
    <source>
        <dbReference type="ARBA" id="ARBA00022553"/>
    </source>
</evidence>
<dbReference type="PROSITE" id="PS51257">
    <property type="entry name" value="PROKAR_LIPOPROTEIN"/>
    <property type="match status" value="1"/>
</dbReference>
<evidence type="ECO:0000256" key="4">
    <source>
        <dbReference type="ARBA" id="ARBA00022475"/>
    </source>
</evidence>
<keyword evidence="13 14" id="KW-0472">Membrane</keyword>
<gene>
    <name evidence="17" type="ORF">DW070_02590</name>
</gene>
<dbReference type="GO" id="GO:0005524">
    <property type="term" value="F:ATP binding"/>
    <property type="evidence" value="ECO:0007669"/>
    <property type="project" value="UniProtKB-KW"/>
</dbReference>
<dbReference type="Proteomes" id="UP000260773">
    <property type="component" value="Unassembled WGS sequence"/>
</dbReference>
<dbReference type="Gene3D" id="3.30.565.10">
    <property type="entry name" value="Histidine kinase-like ATPase, C-terminal domain"/>
    <property type="match status" value="1"/>
</dbReference>
<evidence type="ECO:0000256" key="9">
    <source>
        <dbReference type="ARBA" id="ARBA00022777"/>
    </source>
</evidence>
<dbReference type="PRINTS" id="PR00344">
    <property type="entry name" value="BCTRLSENSOR"/>
</dbReference>
<dbReference type="Pfam" id="PF00672">
    <property type="entry name" value="HAMP"/>
    <property type="match status" value="1"/>
</dbReference>
<organism evidence="17 18">
    <name type="scientific">Coprococcus catus</name>
    <dbReference type="NCBI Taxonomy" id="116085"/>
    <lineage>
        <taxon>Bacteria</taxon>
        <taxon>Bacillati</taxon>
        <taxon>Bacillota</taxon>
        <taxon>Clostridia</taxon>
        <taxon>Lachnospirales</taxon>
        <taxon>Lachnospiraceae</taxon>
        <taxon>Coprococcus</taxon>
    </lineage>
</organism>
<keyword evidence="10" id="KW-0067">ATP-binding</keyword>
<dbReference type="Gene3D" id="6.10.340.10">
    <property type="match status" value="1"/>
</dbReference>
<dbReference type="SMART" id="SM00387">
    <property type="entry name" value="HATPase_c"/>
    <property type="match status" value="1"/>
</dbReference>
<evidence type="ECO:0000256" key="14">
    <source>
        <dbReference type="SAM" id="Phobius"/>
    </source>
</evidence>
<dbReference type="InterPro" id="IPR004358">
    <property type="entry name" value="Sig_transdc_His_kin-like_C"/>
</dbReference>
<dbReference type="Gene3D" id="1.10.287.130">
    <property type="match status" value="1"/>
</dbReference>
<keyword evidence="11 14" id="KW-1133">Transmembrane helix</keyword>
<evidence type="ECO:0000313" key="17">
    <source>
        <dbReference type="EMBL" id="RGB81690.1"/>
    </source>
</evidence>
<feature type="domain" description="HAMP" evidence="16">
    <location>
        <begin position="185"/>
        <end position="237"/>
    </location>
</feature>
<name>A0A3E2TS18_9FIRM</name>
<dbReference type="InterPro" id="IPR003661">
    <property type="entry name" value="HisK_dim/P_dom"/>
</dbReference>
<evidence type="ECO:0000256" key="12">
    <source>
        <dbReference type="ARBA" id="ARBA00023012"/>
    </source>
</evidence>
<dbReference type="CDD" id="cd06225">
    <property type="entry name" value="HAMP"/>
    <property type="match status" value="1"/>
</dbReference>
<dbReference type="InterPro" id="IPR005467">
    <property type="entry name" value="His_kinase_dom"/>
</dbReference>
<dbReference type="GO" id="GO:0000155">
    <property type="term" value="F:phosphorelay sensor kinase activity"/>
    <property type="evidence" value="ECO:0007669"/>
    <property type="project" value="InterPro"/>
</dbReference>
<comment type="catalytic activity">
    <reaction evidence="1">
        <text>ATP + protein L-histidine = ADP + protein N-phospho-L-histidine.</text>
        <dbReference type="EC" id="2.7.13.3"/>
    </reaction>
</comment>
<dbReference type="SMART" id="SM00304">
    <property type="entry name" value="HAMP"/>
    <property type="match status" value="1"/>
</dbReference>
<accession>A0A3E2TS18</accession>
<keyword evidence="9" id="KW-0418">Kinase</keyword>
<dbReference type="GO" id="GO:0005886">
    <property type="term" value="C:plasma membrane"/>
    <property type="evidence" value="ECO:0007669"/>
    <property type="project" value="UniProtKB-SubCell"/>
</dbReference>
<dbReference type="Pfam" id="PF00512">
    <property type="entry name" value="HisKA"/>
    <property type="match status" value="1"/>
</dbReference>
<dbReference type="SUPFAM" id="SSF55874">
    <property type="entry name" value="ATPase domain of HSP90 chaperone/DNA topoisomerase II/histidine kinase"/>
    <property type="match status" value="1"/>
</dbReference>